<proteinExistence type="predicted"/>
<protein>
    <submittedName>
        <fullName evidence="2">Uncharacterized protein</fullName>
    </submittedName>
</protein>
<organism evidence="1 2">
    <name type="scientific">Panagrolaimus sp. ES5</name>
    <dbReference type="NCBI Taxonomy" id="591445"/>
    <lineage>
        <taxon>Eukaryota</taxon>
        <taxon>Metazoa</taxon>
        <taxon>Ecdysozoa</taxon>
        <taxon>Nematoda</taxon>
        <taxon>Chromadorea</taxon>
        <taxon>Rhabditida</taxon>
        <taxon>Tylenchina</taxon>
        <taxon>Panagrolaimomorpha</taxon>
        <taxon>Panagrolaimoidea</taxon>
        <taxon>Panagrolaimidae</taxon>
        <taxon>Panagrolaimus</taxon>
    </lineage>
</organism>
<name>A0AC34GN94_9BILA</name>
<sequence length="470" mass="53663">MAEVTTTTTPPLAENAPVNATDYKPKLEEQMLAYASIYTMALICVIWGSIRSLKYVKKTIAKKRLIDASILTSDAKKFPINASLVLFTLYLVFKGNAIQDGVTLARTHVLPHVPETYHHYFDTVVDYFPKANGTQFSWRDKVNSNYPSLEPYVAQVPEITKQNFVTFLVWLMTYEGVCCLATLLKPIISFVLRLLPIGDRWPRRNISYYLVFKSGKKEMEEGDIEEAKKDNVNKYFEMEFDDHWIWAFLAVSIVGVLHITHRHWITNNIIAVSFSIMGIEMLHVASFKAGAILLFGLFFYDIFWVFGTDVMTTVAKSIDAPILLMFPQDLLAHGWQKASKHGMLGLGDIVIPGIFIALLRRFDAHIFEKDGSKLKSRYYFVATMIAYTVGLFATIAIMHHFKAAQPALLYLVPACLITPLTLALIRGEFSQLWNYSEEHITERFDAMKKDEKEKIENANQKKNKQVKKTN</sequence>
<dbReference type="WBParaSite" id="ES5_v2.g369.t1">
    <property type="protein sequence ID" value="ES5_v2.g369.t1"/>
    <property type="gene ID" value="ES5_v2.g369"/>
</dbReference>
<reference evidence="2" key="1">
    <citation type="submission" date="2022-11" db="UniProtKB">
        <authorList>
            <consortium name="WormBaseParasite"/>
        </authorList>
    </citation>
    <scope>IDENTIFICATION</scope>
</reference>
<evidence type="ECO:0000313" key="1">
    <source>
        <dbReference type="Proteomes" id="UP000887579"/>
    </source>
</evidence>
<accession>A0AC34GN94</accession>
<dbReference type="Proteomes" id="UP000887579">
    <property type="component" value="Unplaced"/>
</dbReference>
<evidence type="ECO:0000313" key="2">
    <source>
        <dbReference type="WBParaSite" id="ES5_v2.g369.t1"/>
    </source>
</evidence>